<evidence type="ECO:0000256" key="5">
    <source>
        <dbReference type="ARBA" id="ARBA00023002"/>
    </source>
</evidence>
<dbReference type="EMBL" id="JAVXUP010001347">
    <property type="protein sequence ID" value="KAK3012827.1"/>
    <property type="molecule type" value="Genomic_DNA"/>
</dbReference>
<dbReference type="GO" id="GO:0016125">
    <property type="term" value="P:sterol metabolic process"/>
    <property type="evidence" value="ECO:0007669"/>
    <property type="project" value="TreeGrafter"/>
</dbReference>
<keyword evidence="4" id="KW-0472">Membrane</keyword>
<dbReference type="GO" id="GO:0016020">
    <property type="term" value="C:membrane"/>
    <property type="evidence" value="ECO:0007669"/>
    <property type="project" value="UniProtKB-SubCell"/>
</dbReference>
<keyword evidence="5 7" id="KW-0560">Oxidoreductase</keyword>
<evidence type="ECO:0000313" key="9">
    <source>
        <dbReference type="Proteomes" id="UP001188597"/>
    </source>
</evidence>
<dbReference type="PRINTS" id="PR00463">
    <property type="entry name" value="EP450I"/>
</dbReference>
<dbReference type="PANTHER" id="PTHR24286">
    <property type="entry name" value="CYTOCHROME P450 26"/>
    <property type="match status" value="1"/>
</dbReference>
<evidence type="ECO:0000256" key="1">
    <source>
        <dbReference type="ARBA" id="ARBA00004167"/>
    </source>
</evidence>
<evidence type="ECO:0000256" key="6">
    <source>
        <dbReference type="ARBA" id="ARBA00023004"/>
    </source>
</evidence>
<evidence type="ECO:0008006" key="10">
    <source>
        <dbReference type="Google" id="ProtNLM"/>
    </source>
</evidence>
<keyword evidence="4" id="KW-1133">Transmembrane helix</keyword>
<dbReference type="InterPro" id="IPR002401">
    <property type="entry name" value="Cyt_P450_E_grp-I"/>
</dbReference>
<comment type="similarity">
    <text evidence="7">Belongs to the cytochrome P450 family.</text>
</comment>
<keyword evidence="9" id="KW-1185">Reference proteome</keyword>
<evidence type="ECO:0000256" key="7">
    <source>
        <dbReference type="RuleBase" id="RU000461"/>
    </source>
</evidence>
<dbReference type="Gene3D" id="1.10.630.10">
    <property type="entry name" value="Cytochrome P450"/>
    <property type="match status" value="2"/>
</dbReference>
<name>A0AA89ARW9_9ASTE</name>
<reference evidence="8" key="1">
    <citation type="submission" date="2022-12" db="EMBL/GenBank/DDBJ databases">
        <title>Draft genome assemblies for two species of Escallonia (Escalloniales).</title>
        <authorList>
            <person name="Chanderbali A."/>
            <person name="Dervinis C."/>
            <person name="Anghel I."/>
            <person name="Soltis D."/>
            <person name="Soltis P."/>
            <person name="Zapata F."/>
        </authorList>
    </citation>
    <scope>NUCLEOTIDE SEQUENCE</scope>
    <source>
        <strain evidence="8">UCBG64.0493</strain>
        <tissue evidence="8">Leaf</tissue>
    </source>
</reference>
<dbReference type="GO" id="GO:0016705">
    <property type="term" value="F:oxidoreductase activity, acting on paired donors, with incorporation or reduction of molecular oxygen"/>
    <property type="evidence" value="ECO:0007669"/>
    <property type="project" value="InterPro"/>
</dbReference>
<keyword evidence="6 7" id="KW-0408">Iron</keyword>
<sequence length="410" mass="46720">MPLHVEPNSVPRTLSSASLYVNNVLNIFKQEPISLPHGSMGWPLLGETLGFLKPHKSNSMGSFLQQHCSRYGRVFKSHLFGYPTIVSCDLELNAYILQNEGRLFQSSYPKPVHDILGKLSLMLVCGELHKKLRNVAVSFISTYKSRPDLHHYVEKLSISVMKSWKDRQQVLFFKEAKQFTLHLMLKNLLNIEPEEPRALTILEDFLTFMKGFVSLPLYVPGTPYTKAVKARARISSTLKEIIEEREKSDLGIAKGDFVHDFLLKGSLNMEEKVSIVMDLLLAGYETTSGLLALVVHFLGQAPSVLEQLKDEHQALSRSKKKGEPLSWEHYKKMELTSKDPATSKKVTPFGGGLRLCPGPELGKVETAFFLHHLVLNYRWKTREDDYPMSYPYMEFKKGLLLEIEPTEKRI</sequence>
<accession>A0AA89ARW9</accession>
<dbReference type="AlphaFoldDB" id="A0AA89ARW9"/>
<keyword evidence="7" id="KW-0349">Heme</keyword>
<dbReference type="GO" id="GO:0016132">
    <property type="term" value="P:brassinosteroid biosynthetic process"/>
    <property type="evidence" value="ECO:0007669"/>
    <property type="project" value="TreeGrafter"/>
</dbReference>
<keyword evidence="7" id="KW-0503">Monooxygenase</keyword>
<dbReference type="InterPro" id="IPR036396">
    <property type="entry name" value="Cyt_P450_sf"/>
</dbReference>
<evidence type="ECO:0000256" key="2">
    <source>
        <dbReference type="ARBA" id="ARBA00022692"/>
    </source>
</evidence>
<gene>
    <name evidence="8" type="ORF">RJ639_010419</name>
</gene>
<dbReference type="Proteomes" id="UP001188597">
    <property type="component" value="Unassembled WGS sequence"/>
</dbReference>
<dbReference type="GO" id="GO:0004497">
    <property type="term" value="F:monooxygenase activity"/>
    <property type="evidence" value="ECO:0007669"/>
    <property type="project" value="UniProtKB-KW"/>
</dbReference>
<dbReference type="InterPro" id="IPR017972">
    <property type="entry name" value="Cyt_P450_CS"/>
</dbReference>
<evidence type="ECO:0000313" key="8">
    <source>
        <dbReference type="EMBL" id="KAK3012827.1"/>
    </source>
</evidence>
<dbReference type="GO" id="GO:0005506">
    <property type="term" value="F:iron ion binding"/>
    <property type="evidence" value="ECO:0007669"/>
    <property type="project" value="InterPro"/>
</dbReference>
<comment type="caution">
    <text evidence="8">The sequence shown here is derived from an EMBL/GenBank/DDBJ whole genome shotgun (WGS) entry which is preliminary data.</text>
</comment>
<dbReference type="SUPFAM" id="SSF48264">
    <property type="entry name" value="Cytochrome P450"/>
    <property type="match status" value="1"/>
</dbReference>
<keyword evidence="3 7" id="KW-0479">Metal-binding</keyword>
<evidence type="ECO:0000256" key="3">
    <source>
        <dbReference type="ARBA" id="ARBA00022723"/>
    </source>
</evidence>
<organism evidence="8 9">
    <name type="scientific">Escallonia herrerae</name>
    <dbReference type="NCBI Taxonomy" id="1293975"/>
    <lineage>
        <taxon>Eukaryota</taxon>
        <taxon>Viridiplantae</taxon>
        <taxon>Streptophyta</taxon>
        <taxon>Embryophyta</taxon>
        <taxon>Tracheophyta</taxon>
        <taxon>Spermatophyta</taxon>
        <taxon>Magnoliopsida</taxon>
        <taxon>eudicotyledons</taxon>
        <taxon>Gunneridae</taxon>
        <taxon>Pentapetalae</taxon>
        <taxon>asterids</taxon>
        <taxon>campanulids</taxon>
        <taxon>Escalloniales</taxon>
        <taxon>Escalloniaceae</taxon>
        <taxon>Escallonia</taxon>
    </lineage>
</organism>
<proteinExistence type="inferred from homology"/>
<dbReference type="Pfam" id="PF00067">
    <property type="entry name" value="p450"/>
    <property type="match status" value="2"/>
</dbReference>
<keyword evidence="2" id="KW-0812">Transmembrane</keyword>
<evidence type="ECO:0000256" key="4">
    <source>
        <dbReference type="ARBA" id="ARBA00022989"/>
    </source>
</evidence>
<dbReference type="GO" id="GO:0010268">
    <property type="term" value="P:brassinosteroid homeostasis"/>
    <property type="evidence" value="ECO:0007669"/>
    <property type="project" value="TreeGrafter"/>
</dbReference>
<dbReference type="PROSITE" id="PS00086">
    <property type="entry name" value="CYTOCHROME_P450"/>
    <property type="match status" value="1"/>
</dbReference>
<dbReference type="GO" id="GO:0020037">
    <property type="term" value="F:heme binding"/>
    <property type="evidence" value="ECO:0007669"/>
    <property type="project" value="InterPro"/>
</dbReference>
<protein>
    <recommendedName>
        <fullName evidence="10">Cytochrome P450</fullName>
    </recommendedName>
</protein>
<dbReference type="InterPro" id="IPR001128">
    <property type="entry name" value="Cyt_P450"/>
</dbReference>
<dbReference type="PANTHER" id="PTHR24286:SF159">
    <property type="entry name" value="CYTOCHROME P450, FAMILY 724, SUBFAMILY A, POLYPEPTIDE 1"/>
    <property type="match status" value="1"/>
</dbReference>
<comment type="subcellular location">
    <subcellularLocation>
        <location evidence="1">Membrane</location>
        <topology evidence="1">Single-pass membrane protein</topology>
    </subcellularLocation>
</comment>